<name>G8C2Y6_9MOLU</name>
<dbReference type="InterPro" id="IPR029039">
    <property type="entry name" value="Flavoprotein-like_sf"/>
</dbReference>
<dbReference type="PIRSF" id="PIRSF005087">
    <property type="entry name" value="NrdI"/>
    <property type="match status" value="1"/>
</dbReference>
<dbReference type="InterPro" id="IPR004465">
    <property type="entry name" value="RNR_NrdI"/>
</dbReference>
<organism evidence="1">
    <name type="scientific">Candidatus Mycoplasma haematominutum 'Birmingham 1'</name>
    <dbReference type="NCBI Taxonomy" id="1116213"/>
    <lineage>
        <taxon>Bacteria</taxon>
        <taxon>Bacillati</taxon>
        <taxon>Mycoplasmatota</taxon>
        <taxon>Mollicutes</taxon>
        <taxon>Mycoplasmataceae</taxon>
        <taxon>Mycoplasma</taxon>
    </lineage>
</organism>
<gene>
    <name evidence="1" type="primary">nrdI</name>
    <name evidence="1" type="ORF">MHM_01660</name>
</gene>
<reference evidence="1" key="1">
    <citation type="submission" date="2011-11" db="EMBL/GenBank/DDBJ databases">
        <title>Complete genome sequence of Candidatus Mycoplasma haemominutum.</title>
        <authorList>
            <person name="Barker E.N."/>
            <person name="Darby A.C."/>
            <person name="Helps C.R."/>
            <person name="Peters I.R."/>
            <person name="Hughes M.A."/>
            <person name="Radford A.D."/>
            <person name="Novacco M."/>
            <person name="Boretti F."/>
            <person name="Hofmann-Lehmann R."/>
            <person name="Tasker S."/>
        </authorList>
    </citation>
    <scope>NUCLEOTIDE SEQUENCE</scope>
    <source>
        <strain evidence="1">Birmingham 1</strain>
    </source>
</reference>
<proteinExistence type="predicted"/>
<dbReference type="Pfam" id="PF07972">
    <property type="entry name" value="Flavodoxin_NdrI"/>
    <property type="match status" value="1"/>
</dbReference>
<accession>G8C2Y6</accession>
<reference evidence="1" key="2">
    <citation type="submission" date="2011-11" db="EMBL/GenBank/DDBJ databases">
        <authorList>
            <person name="Barker E."/>
        </authorList>
    </citation>
    <scope>NUCLEOTIDE SEQUENCE</scope>
    <source>
        <strain evidence="1">Birmingham 1</strain>
    </source>
</reference>
<dbReference type="EMBL" id="HE613254">
    <property type="protein sequence ID" value="CCE66684.1"/>
    <property type="molecule type" value="Genomic_DNA"/>
</dbReference>
<sequence length="124" mass="14077">MFRLNLWFASRTGQVEQIVSKLQFNNVLRINSGDEIASQEYILLTYTDGFGEVPGIVSKFLAKNHLFLRGVAGSGNRNFGKNFCKSAFTIRDKYKVPLLMTFDLQGSDNDLENFKKILLEFGLT</sequence>
<dbReference type="PANTHER" id="PTHR37297:SF1">
    <property type="entry name" value="PROTEIN NRDI"/>
    <property type="match status" value="1"/>
</dbReference>
<dbReference type="HOGENOM" id="CLU_114845_3_0_14"/>
<protein>
    <submittedName>
        <fullName evidence="1">Ribonucleotide reductase stimulatory protein</fullName>
    </submittedName>
</protein>
<dbReference type="GO" id="GO:0010181">
    <property type="term" value="F:FMN binding"/>
    <property type="evidence" value="ECO:0007669"/>
    <property type="project" value="InterPro"/>
</dbReference>
<dbReference type="PANTHER" id="PTHR37297">
    <property type="entry name" value="PROTEIN NRDI"/>
    <property type="match status" value="1"/>
</dbReference>
<dbReference type="PATRIC" id="fig|1116213.3.peg.177"/>
<dbReference type="Gene3D" id="3.40.50.360">
    <property type="match status" value="1"/>
</dbReference>
<dbReference type="AlphaFoldDB" id="G8C2Y6"/>
<evidence type="ECO:0000313" key="1">
    <source>
        <dbReference type="EMBL" id="CCE66684.1"/>
    </source>
</evidence>
<dbReference type="KEGG" id="mhb:MHM_01660"/>
<dbReference type="SUPFAM" id="SSF52218">
    <property type="entry name" value="Flavoproteins"/>
    <property type="match status" value="1"/>
</dbReference>
<dbReference type="NCBIfam" id="TIGR00333">
    <property type="entry name" value="nrdI"/>
    <property type="match status" value="1"/>
</dbReference>